<evidence type="ECO:0000256" key="1">
    <source>
        <dbReference type="SAM" id="SignalP"/>
    </source>
</evidence>
<protein>
    <submittedName>
        <fullName evidence="2">Uncharacterized protein</fullName>
    </submittedName>
</protein>
<comment type="caution">
    <text evidence="2">The sequence shown here is derived from an EMBL/GenBank/DDBJ whole genome shotgun (WGS) entry which is preliminary data.</text>
</comment>
<sequence length="176" mass="19168">MNDGRAALLLLPLLATPVAAQEVGVGDYACEADRAVAIRHEADGTPVTGAIAPVAPRFTLVVAPTDETDDPMMSCMAIAGFDSDAVQDFCRETDATIYRAVLKGRDEPSFNELFAWDRRIATGAPVYFQNGPASFLHLFAGRGFFKYTLSYGEPKILTDGFTFDYVTEQGRCRRAD</sequence>
<evidence type="ECO:0000313" key="2">
    <source>
        <dbReference type="EMBL" id="MBJ3777778.1"/>
    </source>
</evidence>
<dbReference type="EMBL" id="JAEKJA010000020">
    <property type="protein sequence ID" value="MBJ3777778.1"/>
    <property type="molecule type" value="Genomic_DNA"/>
</dbReference>
<accession>A0A934MHL1</accession>
<keyword evidence="1" id="KW-0732">Signal</keyword>
<reference evidence="2" key="1">
    <citation type="submission" date="2020-12" db="EMBL/GenBank/DDBJ databases">
        <title>Bacterial taxonomy.</title>
        <authorList>
            <person name="Pan X."/>
        </authorList>
    </citation>
    <scope>NUCLEOTIDE SEQUENCE</scope>
    <source>
        <strain evidence="2">B2012</strain>
    </source>
</reference>
<dbReference type="AlphaFoldDB" id="A0A934MHL1"/>
<dbReference type="RefSeq" id="WP_198883678.1">
    <property type="nucleotide sequence ID" value="NZ_JAEKJA010000020.1"/>
</dbReference>
<feature type="chain" id="PRO_5037392781" evidence="1">
    <location>
        <begin position="21"/>
        <end position="176"/>
    </location>
</feature>
<dbReference type="Proteomes" id="UP000609531">
    <property type="component" value="Unassembled WGS sequence"/>
</dbReference>
<organism evidence="2 3">
    <name type="scientific">Acuticoccus mangrovi</name>
    <dbReference type="NCBI Taxonomy" id="2796142"/>
    <lineage>
        <taxon>Bacteria</taxon>
        <taxon>Pseudomonadati</taxon>
        <taxon>Pseudomonadota</taxon>
        <taxon>Alphaproteobacteria</taxon>
        <taxon>Hyphomicrobiales</taxon>
        <taxon>Amorphaceae</taxon>
        <taxon>Acuticoccus</taxon>
    </lineage>
</organism>
<feature type="signal peptide" evidence="1">
    <location>
        <begin position="1"/>
        <end position="20"/>
    </location>
</feature>
<gene>
    <name evidence="2" type="ORF">JCR33_18875</name>
</gene>
<name>A0A934MHL1_9HYPH</name>
<keyword evidence="3" id="KW-1185">Reference proteome</keyword>
<evidence type="ECO:0000313" key="3">
    <source>
        <dbReference type="Proteomes" id="UP000609531"/>
    </source>
</evidence>
<proteinExistence type="predicted"/>